<feature type="compositionally biased region" description="Low complexity" evidence="1">
    <location>
        <begin position="41"/>
        <end position="62"/>
    </location>
</feature>
<feature type="region of interest" description="Disordered" evidence="1">
    <location>
        <begin position="554"/>
        <end position="578"/>
    </location>
</feature>
<reference evidence="2 3" key="1">
    <citation type="journal article" date="2023" name="Microbiol. Spectr.">
        <title>Synergy between Genome Mining, Metabolomics, and Bioinformatics Uncovers Antibacterial Chlorinated Carbazole Alkaloids and Their Biosynthetic Gene Cluster from Streptomyces tubbatahanensis sp. nov., a Novel Actinomycete Isolated from Sulu Sea, Philippines.</title>
        <authorList>
            <person name="Tenebro C.P."/>
            <person name="Trono D.J.V.L."/>
            <person name="Balida L.A.P."/>
            <person name="Bayog L.K.A."/>
            <person name="Bruna J.R."/>
            <person name="Sabido E.M."/>
            <person name="Caspe D.P.C."/>
            <person name="de Los Santos E.L.C."/>
            <person name="Saludes J.P."/>
            <person name="Dalisay D.S."/>
        </authorList>
    </citation>
    <scope>NUCLEOTIDE SEQUENCE [LARGE SCALE GENOMIC DNA]</scope>
    <source>
        <strain evidence="2 3">DSD3025</strain>
    </source>
</reference>
<dbReference type="PANTHER" id="PTHR48228:SF4">
    <property type="entry name" value="BLR3030 PROTEIN"/>
    <property type="match status" value="1"/>
</dbReference>
<dbReference type="SUPFAM" id="SSF89796">
    <property type="entry name" value="CoA-transferase family III (CaiB/BaiF)"/>
    <property type="match status" value="2"/>
</dbReference>
<organism evidence="2 3">
    <name type="scientific">Streptomyces tubbatahanensis</name>
    <dbReference type="NCBI Taxonomy" id="2923272"/>
    <lineage>
        <taxon>Bacteria</taxon>
        <taxon>Bacillati</taxon>
        <taxon>Actinomycetota</taxon>
        <taxon>Actinomycetes</taxon>
        <taxon>Kitasatosporales</taxon>
        <taxon>Streptomycetaceae</taxon>
        <taxon>Streptomyces</taxon>
    </lineage>
</organism>
<proteinExistence type="predicted"/>
<dbReference type="Proteomes" id="UP001202244">
    <property type="component" value="Chromosome"/>
</dbReference>
<dbReference type="GO" id="GO:0016740">
    <property type="term" value="F:transferase activity"/>
    <property type="evidence" value="ECO:0007669"/>
    <property type="project" value="UniProtKB-KW"/>
</dbReference>
<dbReference type="InterPro" id="IPR050509">
    <property type="entry name" value="CoA-transferase_III"/>
</dbReference>
<keyword evidence="3" id="KW-1185">Reference proteome</keyword>
<name>A0ABY3XZJ6_9ACTN</name>
<feature type="compositionally biased region" description="Low complexity" evidence="1">
    <location>
        <begin position="554"/>
        <end position="568"/>
    </location>
</feature>
<dbReference type="InterPro" id="IPR023606">
    <property type="entry name" value="CoA-Trfase_III_dom_1_sf"/>
</dbReference>
<evidence type="ECO:0000313" key="2">
    <source>
        <dbReference type="EMBL" id="UNS99976.1"/>
    </source>
</evidence>
<dbReference type="Gene3D" id="3.30.1540.10">
    <property type="entry name" value="formyl-coa transferase, domain 3"/>
    <property type="match status" value="1"/>
</dbReference>
<dbReference type="Gene3D" id="3.40.50.10540">
    <property type="entry name" value="Crotonobetainyl-coa:carnitine coa-transferase, domain 1"/>
    <property type="match status" value="2"/>
</dbReference>
<protein>
    <submittedName>
        <fullName evidence="2">CoA transferase</fullName>
    </submittedName>
</protein>
<evidence type="ECO:0000313" key="3">
    <source>
        <dbReference type="Proteomes" id="UP001202244"/>
    </source>
</evidence>
<dbReference type="PANTHER" id="PTHR48228">
    <property type="entry name" value="SUCCINYL-COA--D-CITRAMALATE COA-TRANSFERASE"/>
    <property type="match status" value="1"/>
</dbReference>
<dbReference type="RefSeq" id="WP_242755974.1">
    <property type="nucleotide sequence ID" value="NZ_CP093846.1"/>
</dbReference>
<gene>
    <name evidence="2" type="ORF">MMF93_28580</name>
</gene>
<evidence type="ECO:0000256" key="1">
    <source>
        <dbReference type="SAM" id="MobiDB-lite"/>
    </source>
</evidence>
<dbReference type="InterPro" id="IPR044855">
    <property type="entry name" value="CoA-Trfase_III_dom3_sf"/>
</dbReference>
<dbReference type="EMBL" id="CP093846">
    <property type="protein sequence ID" value="UNS99976.1"/>
    <property type="molecule type" value="Genomic_DNA"/>
</dbReference>
<dbReference type="InterPro" id="IPR003673">
    <property type="entry name" value="CoA-Trfase_fam_III"/>
</dbReference>
<keyword evidence="2" id="KW-0808">Transferase</keyword>
<dbReference type="Pfam" id="PF02515">
    <property type="entry name" value="CoA_transf_3"/>
    <property type="match status" value="1"/>
</dbReference>
<feature type="region of interest" description="Disordered" evidence="1">
    <location>
        <begin position="1"/>
        <end position="83"/>
    </location>
</feature>
<accession>A0ABY3XZJ6</accession>
<feature type="region of interest" description="Disordered" evidence="1">
    <location>
        <begin position="505"/>
        <end position="532"/>
    </location>
</feature>
<sequence>MRAMDQFSAAAGKPASPGDLSARGSAGAGQFDTEFEPGGPPSAAFAAGASGRASGAASGDSDPASEQDAVEGRRDGTPSGAAQAWAALGGDPALLGRVSYERRPGVLPSALPVRELASAAVAVCSLAAAEFSCVRARSALLPPVRVDDGAVATAFHSDRLVRVDGDGPAAFAPLSRFWRTADGWVRTHANYPHHRARLLSALGMDDHGPAEDEAAAGRVATELASRRAREVEEVVFREGGLAVVVRTPEEWVAHPQRQAVAAAPLVAVGGLDAAPTPALEGPPGPGGLRGLRVLDLTRVLAGPVATRTLALLGADVLRVDAPERPEFPGTHADTGLGKRSTLLDLSSRAGQATFEELLASAHVVVTGYRPGALDRFGLAPESLMDRRPGLVVGQLSAWGPAGPWQRRRGFDSLVQAATGIAAVEAAEGAGGNTSSPDLVPGALPAQALDHGSGYLLAAGLLRALTEQRTGTAGSRLVRLSLARTAHWLLHDLPGAPLANAARQSVGGAAPGGVRTARGAQAAAEPPLDHAPWLTEADSPLGRLRYALPAVGFGTPARAGGPREAGGTPDAACSPRDWARVPGLVGGDSTEWI</sequence>